<feature type="compositionally biased region" description="Basic residues" evidence="1">
    <location>
        <begin position="459"/>
        <end position="472"/>
    </location>
</feature>
<evidence type="ECO:0000313" key="3">
    <source>
        <dbReference type="Proteomes" id="UP001175227"/>
    </source>
</evidence>
<organism evidence="2 3">
    <name type="scientific">Armillaria novae-zelandiae</name>
    <dbReference type="NCBI Taxonomy" id="153914"/>
    <lineage>
        <taxon>Eukaryota</taxon>
        <taxon>Fungi</taxon>
        <taxon>Dikarya</taxon>
        <taxon>Basidiomycota</taxon>
        <taxon>Agaricomycotina</taxon>
        <taxon>Agaricomycetes</taxon>
        <taxon>Agaricomycetidae</taxon>
        <taxon>Agaricales</taxon>
        <taxon>Marasmiineae</taxon>
        <taxon>Physalacriaceae</taxon>
        <taxon>Armillaria</taxon>
    </lineage>
</organism>
<gene>
    <name evidence="2" type="ORF">IW261DRAFT_1568913</name>
</gene>
<dbReference type="EMBL" id="JAUEPR010000028">
    <property type="protein sequence ID" value="KAK0474215.1"/>
    <property type="molecule type" value="Genomic_DNA"/>
</dbReference>
<accession>A0AA39NYW6</accession>
<evidence type="ECO:0000313" key="2">
    <source>
        <dbReference type="EMBL" id="KAK0474215.1"/>
    </source>
</evidence>
<dbReference type="AlphaFoldDB" id="A0AA39NYW6"/>
<evidence type="ECO:0000256" key="1">
    <source>
        <dbReference type="SAM" id="MobiDB-lite"/>
    </source>
</evidence>
<sequence>MSPISCLHASPRHIRHLQRLAESEGHYYHRQAVLHQTSSAVLVGKLQAEALNRPELIPLGAEVIRIDDYFKDKCFVANLLRYTIVNTLSRAALWQTVAVYMEDLAVLDNSVYHAAEKVHLATCIEGLLNTAIYHLEKSIQKTIILTVDSARDLFERNQDEDPAVSQLRLRSDPNKPNLDTSSLDYALVAFALLFGSGDAQEEHQARNYLARNFMESKSDSMPKINGLLFQLLTRWLRVLDFSRKTGFTRVGLDLIARLPHNQRITSLDENNRLLQKVVDNTPLESIVPTLGSLKDTATFKRVWNALDVAACRFGSKNSGIENILGIELRCTSSVSRQRHTDKRSSPQTRKPSDNFAIQNLDKLTSPSPVDASICGVSLSGEIVLSERSDTKAAEATHTNVTDVDSESNAIVTSPFHSASRLETHEVSSTAEDFTDDKCKDSFPGLFVGAISFGEPLPTKKQRKKTSKSKKLSTSKPVPQWTYPIYVKRKTLATFELIFDSEVQGTMEYKDFERAMADLDFLIEPGGKGSKIFRPPGASTNKQPFICDPPHHAKLGIDNTFRLRIRSDLKKMYGWSKYSFALKPGRDAVDYFGID</sequence>
<reference evidence="2" key="1">
    <citation type="submission" date="2023-06" db="EMBL/GenBank/DDBJ databases">
        <authorList>
            <consortium name="Lawrence Berkeley National Laboratory"/>
            <person name="Ahrendt S."/>
            <person name="Sahu N."/>
            <person name="Indic B."/>
            <person name="Wong-Bajracharya J."/>
            <person name="Merenyi Z."/>
            <person name="Ke H.-M."/>
            <person name="Monk M."/>
            <person name="Kocsube S."/>
            <person name="Drula E."/>
            <person name="Lipzen A."/>
            <person name="Balint B."/>
            <person name="Henrissat B."/>
            <person name="Andreopoulos B."/>
            <person name="Martin F.M."/>
            <person name="Harder C.B."/>
            <person name="Rigling D."/>
            <person name="Ford K.L."/>
            <person name="Foster G.D."/>
            <person name="Pangilinan J."/>
            <person name="Papanicolaou A."/>
            <person name="Barry K."/>
            <person name="LaButti K."/>
            <person name="Viragh M."/>
            <person name="Koriabine M."/>
            <person name="Yan M."/>
            <person name="Riley R."/>
            <person name="Champramary S."/>
            <person name="Plett K.L."/>
            <person name="Tsai I.J."/>
            <person name="Slot J."/>
            <person name="Sipos G."/>
            <person name="Plett J."/>
            <person name="Nagy L.G."/>
            <person name="Grigoriev I.V."/>
        </authorList>
    </citation>
    <scope>NUCLEOTIDE SEQUENCE</scope>
    <source>
        <strain evidence="2">ICMP 16352</strain>
    </source>
</reference>
<feature type="region of interest" description="Disordered" evidence="1">
    <location>
        <begin position="456"/>
        <end position="475"/>
    </location>
</feature>
<proteinExistence type="predicted"/>
<protein>
    <submittedName>
        <fullName evidence="2">Uncharacterized protein</fullName>
    </submittedName>
</protein>
<comment type="caution">
    <text evidence="2">The sequence shown here is derived from an EMBL/GenBank/DDBJ whole genome shotgun (WGS) entry which is preliminary data.</text>
</comment>
<dbReference type="Proteomes" id="UP001175227">
    <property type="component" value="Unassembled WGS sequence"/>
</dbReference>
<name>A0AA39NYW6_9AGAR</name>
<keyword evidence="3" id="KW-1185">Reference proteome</keyword>